<keyword evidence="3" id="KW-1185">Reference proteome</keyword>
<comment type="caution">
    <text evidence="2">The sequence shown here is derived from an EMBL/GenBank/DDBJ whole genome shotgun (WGS) entry which is preliminary data.</text>
</comment>
<dbReference type="OrthoDB" id="6499155at2759"/>
<evidence type="ECO:0000313" key="2">
    <source>
        <dbReference type="EMBL" id="PIK51148.1"/>
    </source>
</evidence>
<feature type="compositionally biased region" description="Basic residues" evidence="1">
    <location>
        <begin position="313"/>
        <end position="327"/>
    </location>
</feature>
<dbReference type="Proteomes" id="UP000230750">
    <property type="component" value="Unassembled WGS sequence"/>
</dbReference>
<dbReference type="EMBL" id="MRZV01000387">
    <property type="protein sequence ID" value="PIK51148.1"/>
    <property type="molecule type" value="Genomic_DNA"/>
</dbReference>
<feature type="compositionally biased region" description="Basic and acidic residues" evidence="1">
    <location>
        <begin position="229"/>
        <end position="240"/>
    </location>
</feature>
<evidence type="ECO:0000256" key="1">
    <source>
        <dbReference type="SAM" id="MobiDB-lite"/>
    </source>
</evidence>
<proteinExistence type="predicted"/>
<feature type="region of interest" description="Disordered" evidence="1">
    <location>
        <begin position="87"/>
        <end position="268"/>
    </location>
</feature>
<feature type="compositionally biased region" description="Basic and acidic residues" evidence="1">
    <location>
        <begin position="328"/>
        <end position="348"/>
    </location>
</feature>
<feature type="compositionally biased region" description="Basic and acidic residues" evidence="1">
    <location>
        <begin position="359"/>
        <end position="382"/>
    </location>
</feature>
<feature type="compositionally biased region" description="Basic residues" evidence="1">
    <location>
        <begin position="241"/>
        <end position="252"/>
    </location>
</feature>
<feature type="compositionally biased region" description="Basic and acidic residues" evidence="1">
    <location>
        <begin position="300"/>
        <end position="312"/>
    </location>
</feature>
<accession>A0A2G8KT17</accession>
<feature type="compositionally biased region" description="Polar residues" evidence="1">
    <location>
        <begin position="7"/>
        <end position="28"/>
    </location>
</feature>
<reference evidence="2 3" key="1">
    <citation type="journal article" date="2017" name="PLoS Biol.">
        <title>The sea cucumber genome provides insights into morphological evolution and visceral regeneration.</title>
        <authorList>
            <person name="Zhang X."/>
            <person name="Sun L."/>
            <person name="Yuan J."/>
            <person name="Sun Y."/>
            <person name="Gao Y."/>
            <person name="Zhang L."/>
            <person name="Li S."/>
            <person name="Dai H."/>
            <person name="Hamel J.F."/>
            <person name="Liu C."/>
            <person name="Yu Y."/>
            <person name="Liu S."/>
            <person name="Lin W."/>
            <person name="Guo K."/>
            <person name="Jin S."/>
            <person name="Xu P."/>
            <person name="Storey K.B."/>
            <person name="Huan P."/>
            <person name="Zhang T."/>
            <person name="Zhou Y."/>
            <person name="Zhang J."/>
            <person name="Lin C."/>
            <person name="Li X."/>
            <person name="Xing L."/>
            <person name="Huo D."/>
            <person name="Sun M."/>
            <person name="Wang L."/>
            <person name="Mercier A."/>
            <person name="Li F."/>
            <person name="Yang H."/>
            <person name="Xiang J."/>
        </authorList>
    </citation>
    <scope>NUCLEOTIDE SEQUENCE [LARGE SCALE GENOMIC DNA]</scope>
    <source>
        <strain evidence="2">Shaxun</strain>
        <tissue evidence="2">Muscle</tissue>
    </source>
</reference>
<dbReference type="AlphaFoldDB" id="A0A2G8KT17"/>
<organism evidence="2 3">
    <name type="scientific">Stichopus japonicus</name>
    <name type="common">Sea cucumber</name>
    <dbReference type="NCBI Taxonomy" id="307972"/>
    <lineage>
        <taxon>Eukaryota</taxon>
        <taxon>Metazoa</taxon>
        <taxon>Echinodermata</taxon>
        <taxon>Eleutherozoa</taxon>
        <taxon>Echinozoa</taxon>
        <taxon>Holothuroidea</taxon>
        <taxon>Aspidochirotacea</taxon>
        <taxon>Aspidochirotida</taxon>
        <taxon>Stichopodidae</taxon>
        <taxon>Apostichopus</taxon>
    </lineage>
</organism>
<feature type="region of interest" description="Disordered" evidence="1">
    <location>
        <begin position="282"/>
        <end position="382"/>
    </location>
</feature>
<sequence>MAEDETQQQPKDNPYSFNSFVTRGSQNFDEVGDRNLSNETNDAHSRYSYQEKSNSAKIVDLFAEEDEVDDDDNPFSYKEFVKKEKRVGIYISEGDGESDEMVEDMGNQHGAVPPSPQPGTSVDGRPNQRRATSPGLPSRHRHKPAAKNPPSEPTEAATPPSTPQKNRRRQQGGRAGQTEGDFVDFIYDYATQNSKNDDVEGGKGASPGQRKVRNGARYSFGDTDAPPLPEKKIYARERARAHTHGHAVRKQKNGPSKPHPKSQLVVDYIDATGEEVSMLSAVSASELHSRGNDSDTILDDSARPKAQTDVKPHRERARAHSHGHRKQKSGEKQSKSKGLEQTERETKQFPKTHSGENGNGHRPDYEQRKPSPPERTGRNTMK</sequence>
<gene>
    <name evidence="2" type="ORF">BSL78_11980</name>
</gene>
<feature type="region of interest" description="Disordered" evidence="1">
    <location>
        <begin position="1"/>
        <end position="53"/>
    </location>
</feature>
<feature type="compositionally biased region" description="Acidic residues" evidence="1">
    <location>
        <begin position="94"/>
        <end position="103"/>
    </location>
</feature>
<protein>
    <submittedName>
        <fullName evidence="2">Putative serologically defined colon cancer antigen 3-like isoform X3</fullName>
    </submittedName>
</protein>
<evidence type="ECO:0000313" key="3">
    <source>
        <dbReference type="Proteomes" id="UP000230750"/>
    </source>
</evidence>
<name>A0A2G8KT17_STIJA</name>